<keyword evidence="3" id="KW-1185">Reference proteome</keyword>
<name>A0ABR1NSA0_DIAER</name>
<feature type="domain" description="Protein-arginine deiminase C-terminal" evidence="1">
    <location>
        <begin position="229"/>
        <end position="366"/>
    </location>
</feature>
<dbReference type="Pfam" id="PF03068">
    <property type="entry name" value="PAD"/>
    <property type="match status" value="2"/>
</dbReference>
<dbReference type="EMBL" id="JAKNSF020000126">
    <property type="protein sequence ID" value="KAK7713555.1"/>
    <property type="molecule type" value="Genomic_DNA"/>
</dbReference>
<gene>
    <name evidence="2" type="ORF">SLS63_012077</name>
</gene>
<dbReference type="SUPFAM" id="SSF110083">
    <property type="entry name" value="Peptidylarginine deiminase Pad4, middle domain"/>
    <property type="match status" value="1"/>
</dbReference>
<dbReference type="PANTHER" id="PTHR10837:SF8">
    <property type="entry name" value="PROTEIN-ARGININE DEIMINASE"/>
    <property type="match status" value="1"/>
</dbReference>
<dbReference type="InterPro" id="IPR013530">
    <property type="entry name" value="PAD_C"/>
</dbReference>
<evidence type="ECO:0000259" key="1">
    <source>
        <dbReference type="Pfam" id="PF03068"/>
    </source>
</evidence>
<dbReference type="SUPFAM" id="SSF55909">
    <property type="entry name" value="Pentein"/>
    <property type="match status" value="1"/>
</dbReference>
<accession>A0ABR1NSA0</accession>
<protein>
    <recommendedName>
        <fullName evidence="1">Protein-arginine deiminase C-terminal domain-containing protein</fullName>
    </recommendedName>
</protein>
<evidence type="ECO:0000313" key="2">
    <source>
        <dbReference type="EMBL" id="KAK7713555.1"/>
    </source>
</evidence>
<proteinExistence type="predicted"/>
<dbReference type="InterPro" id="IPR004303">
    <property type="entry name" value="PAD"/>
</dbReference>
<reference evidence="2 3" key="1">
    <citation type="submission" date="2024-02" db="EMBL/GenBank/DDBJ databases">
        <title>De novo assembly and annotation of 12 fungi associated with fruit tree decline syndrome in Ontario, Canada.</title>
        <authorList>
            <person name="Sulman M."/>
            <person name="Ellouze W."/>
            <person name="Ilyukhin E."/>
        </authorList>
    </citation>
    <scope>NUCLEOTIDE SEQUENCE [LARGE SCALE GENOMIC DNA]</scope>
    <source>
        <strain evidence="2 3">M169</strain>
    </source>
</reference>
<comment type="caution">
    <text evidence="2">The sequence shown here is derived from an EMBL/GenBank/DDBJ whole genome shotgun (WGS) entry which is preliminary data.</text>
</comment>
<evidence type="ECO:0000313" key="3">
    <source>
        <dbReference type="Proteomes" id="UP001430848"/>
    </source>
</evidence>
<organism evidence="2 3">
    <name type="scientific">Diaporthe eres</name>
    <name type="common">Phomopsis oblonga</name>
    <dbReference type="NCBI Taxonomy" id="83184"/>
    <lineage>
        <taxon>Eukaryota</taxon>
        <taxon>Fungi</taxon>
        <taxon>Dikarya</taxon>
        <taxon>Ascomycota</taxon>
        <taxon>Pezizomycotina</taxon>
        <taxon>Sordariomycetes</taxon>
        <taxon>Sordariomycetidae</taxon>
        <taxon>Diaporthales</taxon>
        <taxon>Diaporthaceae</taxon>
        <taxon>Diaporthe</taxon>
        <taxon>Diaporthe eres species complex</taxon>
    </lineage>
</organism>
<dbReference type="InterPro" id="IPR036556">
    <property type="entry name" value="PAD_central_sf"/>
</dbReference>
<dbReference type="Proteomes" id="UP001430848">
    <property type="component" value="Unassembled WGS sequence"/>
</dbReference>
<dbReference type="Gene3D" id="3.75.10.10">
    <property type="entry name" value="L-arginine/glycine Amidinotransferase, Chain A"/>
    <property type="match status" value="1"/>
</dbReference>
<sequence length="625" mass="68665">MASAYFPLTGKELPISCSGKKPPKELLNGLKQQELWINTMHYQVNLAVFALLSPVCLSFKADIRADTNRDGVVDVISDTDVKGKEAWTESSGGIFLANIGDTDRRCSIEALRNPNKTTNEELPACNDASDDILRQAKYLAPMQTLPIPDLHDNAVGTVSANPFSSKYVRIFRHDGESKWTFVRANTTFTSAQLKAGLKLGIDARETRRTGGWDGRTTITFSVTDGTTNSTDKVMLRVAPVLSHNHLQGVDQVLAVSGRTDNPRLQEFFEELSRVVASMKGIAKPVFEFNNTGRWVQDFVEPGYTSMPGPNGAIWMRIMIRSGQDDRDDGKQVILYLRGTGVGAVHHSGGSSDSINAMGNFETIPPENIPHDLDFMKAQEVQNPLILNTDWLNVGHVDEFVQFVPANTTRGWAIVIADPEAGIELLRGVQRKGLGSTKAFSRANDPGAVTPLTMPISASILANSAGDEDFGTTTYAVPQLTIDELLADKVMLNVNAACARRISANIAILKEATGVTDEEIYHLPAVFWSYQMNSFENSTNEENIKAFAYYPGMINGVVLSGIDYLSPKPWGPLVDGKDVFEEAAISVYAKAGLNVTFMYDWNTHHLFMGEIHCGTNTARQADHPWW</sequence>
<dbReference type="PANTHER" id="PTHR10837">
    <property type="entry name" value="PEPTIDYLARGININE DEIMINASE"/>
    <property type="match status" value="1"/>
</dbReference>
<feature type="domain" description="Protein-arginine deiminase C-terminal" evidence="1">
    <location>
        <begin position="373"/>
        <end position="625"/>
    </location>
</feature>